<dbReference type="InterPro" id="IPR039425">
    <property type="entry name" value="RNA_pol_sigma-70-like"/>
</dbReference>
<reference evidence="7 8" key="1">
    <citation type="submission" date="2020-08" db="EMBL/GenBank/DDBJ databases">
        <title>Genome public.</title>
        <authorList>
            <person name="Liu C."/>
            <person name="Sun Q."/>
        </authorList>
    </citation>
    <scope>NUCLEOTIDE SEQUENCE [LARGE SCALE GENOMIC DNA]</scope>
    <source>
        <strain evidence="7 8">BX3</strain>
    </source>
</reference>
<keyword evidence="3" id="KW-0731">Sigma factor</keyword>
<evidence type="ECO:0000313" key="7">
    <source>
        <dbReference type="EMBL" id="MBC8558273.1"/>
    </source>
</evidence>
<proteinExistence type="inferred from homology"/>
<dbReference type="Pfam" id="PF04542">
    <property type="entry name" value="Sigma70_r2"/>
    <property type="match status" value="1"/>
</dbReference>
<feature type="domain" description="RNA polymerase sigma-70 region 2" evidence="5">
    <location>
        <begin position="1"/>
        <end position="68"/>
    </location>
</feature>
<organism evidence="7 8">
    <name type="scientific">Jutongia hominis</name>
    <dbReference type="NCBI Taxonomy" id="2763664"/>
    <lineage>
        <taxon>Bacteria</taxon>
        <taxon>Bacillati</taxon>
        <taxon>Bacillota</taxon>
        <taxon>Clostridia</taxon>
        <taxon>Lachnospirales</taxon>
        <taxon>Lachnospiraceae</taxon>
        <taxon>Jutongia</taxon>
    </lineage>
</organism>
<evidence type="ECO:0000259" key="6">
    <source>
        <dbReference type="Pfam" id="PF08281"/>
    </source>
</evidence>
<sequence length="149" mass="17870">MIERCKQSMYKVARSYLKNEEDIADVLQESILKCYQSLTRLQKPHFFKTWLIRIVINECNDLLRKKKRECQMEEEEMPFMGQKEQGYSNVEFEDLMQCIPEKYRTILVLYYAEGYNSREIAMMLGMRSATVRTRLVRGRTLLKIYLGDK</sequence>
<protein>
    <submittedName>
        <fullName evidence="7">RNA polymerase sigma factor</fullName>
    </submittedName>
</protein>
<dbReference type="InterPro" id="IPR036388">
    <property type="entry name" value="WH-like_DNA-bd_sf"/>
</dbReference>
<dbReference type="InterPro" id="IPR013325">
    <property type="entry name" value="RNA_pol_sigma_r2"/>
</dbReference>
<dbReference type="InterPro" id="IPR013324">
    <property type="entry name" value="RNA_pol_sigma_r3/r4-like"/>
</dbReference>
<dbReference type="Gene3D" id="1.10.10.10">
    <property type="entry name" value="Winged helix-like DNA-binding domain superfamily/Winged helix DNA-binding domain"/>
    <property type="match status" value="1"/>
</dbReference>
<gene>
    <name evidence="7" type="ORF">H8700_11255</name>
</gene>
<keyword evidence="8" id="KW-1185">Reference proteome</keyword>
<comment type="caution">
    <text evidence="7">The sequence shown here is derived from an EMBL/GenBank/DDBJ whole genome shotgun (WGS) entry which is preliminary data.</text>
</comment>
<dbReference type="InterPro" id="IPR014284">
    <property type="entry name" value="RNA_pol_sigma-70_dom"/>
</dbReference>
<dbReference type="Gene3D" id="1.10.1740.10">
    <property type="match status" value="1"/>
</dbReference>
<evidence type="ECO:0000256" key="1">
    <source>
        <dbReference type="ARBA" id="ARBA00010641"/>
    </source>
</evidence>
<dbReference type="InterPro" id="IPR007627">
    <property type="entry name" value="RNA_pol_sigma70_r2"/>
</dbReference>
<dbReference type="SUPFAM" id="SSF88946">
    <property type="entry name" value="Sigma2 domain of RNA polymerase sigma factors"/>
    <property type="match status" value="1"/>
</dbReference>
<comment type="similarity">
    <text evidence="1">Belongs to the sigma-70 factor family. ECF subfamily.</text>
</comment>
<dbReference type="EMBL" id="JACRSW010000040">
    <property type="protein sequence ID" value="MBC8558273.1"/>
    <property type="molecule type" value="Genomic_DNA"/>
</dbReference>
<dbReference type="InterPro" id="IPR013249">
    <property type="entry name" value="RNA_pol_sigma70_r4_t2"/>
</dbReference>
<keyword evidence="2" id="KW-0805">Transcription regulation</keyword>
<accession>A0ABR7MWS9</accession>
<evidence type="ECO:0000259" key="5">
    <source>
        <dbReference type="Pfam" id="PF04542"/>
    </source>
</evidence>
<evidence type="ECO:0000256" key="4">
    <source>
        <dbReference type="ARBA" id="ARBA00023163"/>
    </source>
</evidence>
<evidence type="ECO:0000256" key="3">
    <source>
        <dbReference type="ARBA" id="ARBA00023082"/>
    </source>
</evidence>
<dbReference type="SUPFAM" id="SSF88659">
    <property type="entry name" value="Sigma3 and sigma4 domains of RNA polymerase sigma factors"/>
    <property type="match status" value="1"/>
</dbReference>
<feature type="domain" description="RNA polymerase sigma factor 70 region 4 type 2" evidence="6">
    <location>
        <begin position="91"/>
        <end position="141"/>
    </location>
</feature>
<dbReference type="Proteomes" id="UP000637513">
    <property type="component" value="Unassembled WGS sequence"/>
</dbReference>
<name>A0ABR7MWS9_9FIRM</name>
<evidence type="ECO:0000313" key="8">
    <source>
        <dbReference type="Proteomes" id="UP000637513"/>
    </source>
</evidence>
<dbReference type="NCBIfam" id="TIGR02937">
    <property type="entry name" value="sigma70-ECF"/>
    <property type="match status" value="1"/>
</dbReference>
<evidence type="ECO:0000256" key="2">
    <source>
        <dbReference type="ARBA" id="ARBA00023015"/>
    </source>
</evidence>
<keyword evidence="4" id="KW-0804">Transcription</keyword>
<dbReference type="CDD" id="cd06171">
    <property type="entry name" value="Sigma70_r4"/>
    <property type="match status" value="1"/>
</dbReference>
<dbReference type="PANTHER" id="PTHR43133:SF51">
    <property type="entry name" value="RNA POLYMERASE SIGMA FACTOR"/>
    <property type="match status" value="1"/>
</dbReference>
<dbReference type="Pfam" id="PF08281">
    <property type="entry name" value="Sigma70_r4_2"/>
    <property type="match status" value="1"/>
</dbReference>
<dbReference type="PANTHER" id="PTHR43133">
    <property type="entry name" value="RNA POLYMERASE ECF-TYPE SIGMA FACTO"/>
    <property type="match status" value="1"/>
</dbReference>